<dbReference type="PANTHER" id="PTHR11413">
    <property type="entry name" value="CYSTATIN FAMILY MEMBER"/>
    <property type="match status" value="1"/>
</dbReference>
<feature type="domain" description="Cystatin" evidence="5">
    <location>
        <begin position="34"/>
        <end position="124"/>
    </location>
</feature>
<dbReference type="PANTHER" id="PTHR11413:SF110">
    <property type="entry name" value="CYSTEINE PROTEINASE INHIBITOR 6"/>
    <property type="match status" value="1"/>
</dbReference>
<comment type="similarity">
    <text evidence="1 4">Belongs to the cystatin family. Phytocystatin subfamily.</text>
</comment>
<gene>
    <name evidence="6" type="ORF">D5086_0000207980</name>
</gene>
<evidence type="ECO:0000256" key="1">
    <source>
        <dbReference type="ARBA" id="ARBA00007233"/>
    </source>
</evidence>
<keyword evidence="4" id="KW-0732">Signal</keyword>
<dbReference type="InterPro" id="IPR027214">
    <property type="entry name" value="Cystatin"/>
</dbReference>
<dbReference type="SUPFAM" id="SSF54403">
    <property type="entry name" value="Cystatin/monellin"/>
    <property type="match status" value="2"/>
</dbReference>
<evidence type="ECO:0000313" key="6">
    <source>
        <dbReference type="EMBL" id="TKR98000.1"/>
    </source>
</evidence>
<dbReference type="PROSITE" id="PS00287">
    <property type="entry name" value="CYSTATIN"/>
    <property type="match status" value="1"/>
</dbReference>
<proteinExistence type="inferred from homology"/>
<evidence type="ECO:0000259" key="5">
    <source>
        <dbReference type="SMART" id="SM00043"/>
    </source>
</evidence>
<dbReference type="AlphaFoldDB" id="A0A4U5PMK7"/>
<dbReference type="GO" id="GO:0004869">
    <property type="term" value="F:cysteine-type endopeptidase inhibitor activity"/>
    <property type="evidence" value="ECO:0007669"/>
    <property type="project" value="UniProtKB-KW"/>
</dbReference>
<name>A0A4U5PMK7_POPAL</name>
<dbReference type="InterPro" id="IPR000010">
    <property type="entry name" value="Cystatin_dom"/>
</dbReference>
<dbReference type="PROSITE" id="PS51257">
    <property type="entry name" value="PROKAR_LIPOPROTEIN"/>
    <property type="match status" value="1"/>
</dbReference>
<dbReference type="EMBL" id="RCHU01000702">
    <property type="protein sequence ID" value="TKR98000.1"/>
    <property type="molecule type" value="Genomic_DNA"/>
</dbReference>
<protein>
    <recommendedName>
        <fullName evidence="4">Cysteine proteinase inhibitor</fullName>
    </recommendedName>
</protein>
<feature type="signal peptide" evidence="4">
    <location>
        <begin position="1"/>
        <end position="21"/>
    </location>
</feature>
<dbReference type="GO" id="GO:0006972">
    <property type="term" value="P:hyperosmotic response"/>
    <property type="evidence" value="ECO:0007669"/>
    <property type="project" value="UniProtKB-ARBA"/>
</dbReference>
<evidence type="ECO:0000256" key="3">
    <source>
        <dbReference type="ARBA" id="ARBA00022704"/>
    </source>
</evidence>
<dbReference type="InterPro" id="IPR046350">
    <property type="entry name" value="Cystatin_sf"/>
</dbReference>
<keyword evidence="3 4" id="KW-0789">Thiol protease inhibitor</keyword>
<sequence length="268" mass="29827">MKNKSSLIILSVLVLLCGCYTELGLCRQDNFLKMKLGGVHDCKGSQNSAEIDSLARFAVQEHNKKENAILEFVRVLKAKEQVVAGKLYHLTLEATDAGNNKMYEVKVWVKPWMNFKQLQEFKHVEGGTSSDLGVKPDDHGSGWQPMPTNDLEVQDAANHAVKSIQKRSNSLSPYELVEILLAKAKVIEDYAKFNLLLKLRRGIKEENFKVEVIKNMEGKLGDGPSPIQKLIIQAQPWQQGANHISEATRLYKCGGRRGAATASNGVII</sequence>
<dbReference type="InterPro" id="IPR018073">
    <property type="entry name" value="Prot_inh_cystat_CS"/>
</dbReference>
<dbReference type="Gene3D" id="3.10.450.10">
    <property type="match status" value="2"/>
</dbReference>
<dbReference type="GO" id="GO:0009414">
    <property type="term" value="P:response to water deprivation"/>
    <property type="evidence" value="ECO:0007669"/>
    <property type="project" value="UniProtKB-ARBA"/>
</dbReference>
<reference evidence="6" key="1">
    <citation type="submission" date="2018-10" db="EMBL/GenBank/DDBJ databases">
        <title>Population genomic analysis revealed the cold adaptation of white poplar.</title>
        <authorList>
            <person name="Liu Y.-J."/>
        </authorList>
    </citation>
    <scope>NUCLEOTIDE SEQUENCE [LARGE SCALE GENOMIC DNA]</scope>
    <source>
        <strain evidence="6">PAL-ZL1</strain>
    </source>
</reference>
<dbReference type="FunFam" id="3.10.450.10:FF:000011">
    <property type="entry name" value="Cysteine proteinase inhibitor"/>
    <property type="match status" value="1"/>
</dbReference>
<dbReference type="STRING" id="43335.A0A4U5PMK7"/>
<accession>A0A4U5PMK7</accession>
<dbReference type="GO" id="GO:0009409">
    <property type="term" value="P:response to cold"/>
    <property type="evidence" value="ECO:0007669"/>
    <property type="project" value="UniProtKB-ARBA"/>
</dbReference>
<keyword evidence="2 4" id="KW-0646">Protease inhibitor</keyword>
<evidence type="ECO:0000256" key="2">
    <source>
        <dbReference type="ARBA" id="ARBA00022690"/>
    </source>
</evidence>
<feature type="chain" id="PRO_5020905120" description="Cysteine proteinase inhibitor" evidence="4">
    <location>
        <begin position="22"/>
        <end position="268"/>
    </location>
</feature>
<dbReference type="CDD" id="cd00042">
    <property type="entry name" value="CY"/>
    <property type="match status" value="2"/>
</dbReference>
<evidence type="ECO:0000256" key="4">
    <source>
        <dbReference type="RuleBase" id="RU362130"/>
    </source>
</evidence>
<dbReference type="SMART" id="SM00043">
    <property type="entry name" value="CY"/>
    <property type="match status" value="1"/>
</dbReference>
<organism evidence="6">
    <name type="scientific">Populus alba</name>
    <name type="common">White poplar</name>
    <dbReference type="NCBI Taxonomy" id="43335"/>
    <lineage>
        <taxon>Eukaryota</taxon>
        <taxon>Viridiplantae</taxon>
        <taxon>Streptophyta</taxon>
        <taxon>Embryophyta</taxon>
        <taxon>Tracheophyta</taxon>
        <taxon>Spermatophyta</taxon>
        <taxon>Magnoliopsida</taxon>
        <taxon>eudicotyledons</taxon>
        <taxon>Gunneridae</taxon>
        <taxon>Pentapetalae</taxon>
        <taxon>rosids</taxon>
        <taxon>fabids</taxon>
        <taxon>Malpighiales</taxon>
        <taxon>Salicaceae</taxon>
        <taxon>Saliceae</taxon>
        <taxon>Populus</taxon>
    </lineage>
</organism>
<comment type="caution">
    <text evidence="6">The sequence shown here is derived from an EMBL/GenBank/DDBJ whole genome shotgun (WGS) entry which is preliminary data.</text>
</comment>
<dbReference type="Pfam" id="PF16845">
    <property type="entry name" value="SQAPI"/>
    <property type="match status" value="1"/>
</dbReference>